<evidence type="ECO:0000313" key="1">
    <source>
        <dbReference type="EMBL" id="CAG8614931.1"/>
    </source>
</evidence>
<gene>
    <name evidence="1" type="ORF">GMARGA_LOCUS7545</name>
</gene>
<dbReference type="EMBL" id="CAJVQB010003681">
    <property type="protein sequence ID" value="CAG8614931.1"/>
    <property type="molecule type" value="Genomic_DNA"/>
</dbReference>
<sequence length="82" mass="9103">MTIQKKSPNDMTIGGILDAPNIINDLTQSTITIVFDIVISFGSTVGAAEAVVRNLDIRRDDNRPFFTERNYIAFRGFIGVIK</sequence>
<accession>A0ABN7UJV4</accession>
<evidence type="ECO:0000313" key="2">
    <source>
        <dbReference type="Proteomes" id="UP000789901"/>
    </source>
</evidence>
<comment type="caution">
    <text evidence="1">The sequence shown here is derived from an EMBL/GenBank/DDBJ whole genome shotgun (WGS) entry which is preliminary data.</text>
</comment>
<reference evidence="1 2" key="1">
    <citation type="submission" date="2021-06" db="EMBL/GenBank/DDBJ databases">
        <authorList>
            <person name="Kallberg Y."/>
            <person name="Tangrot J."/>
            <person name="Rosling A."/>
        </authorList>
    </citation>
    <scope>NUCLEOTIDE SEQUENCE [LARGE SCALE GENOMIC DNA]</scope>
    <source>
        <strain evidence="1 2">120-4 pot B 10/14</strain>
    </source>
</reference>
<protein>
    <submittedName>
        <fullName evidence="1">43018_t:CDS:1</fullName>
    </submittedName>
</protein>
<name>A0ABN7UJV4_GIGMA</name>
<keyword evidence="2" id="KW-1185">Reference proteome</keyword>
<proteinExistence type="predicted"/>
<organism evidence="1 2">
    <name type="scientific">Gigaspora margarita</name>
    <dbReference type="NCBI Taxonomy" id="4874"/>
    <lineage>
        <taxon>Eukaryota</taxon>
        <taxon>Fungi</taxon>
        <taxon>Fungi incertae sedis</taxon>
        <taxon>Mucoromycota</taxon>
        <taxon>Glomeromycotina</taxon>
        <taxon>Glomeromycetes</taxon>
        <taxon>Diversisporales</taxon>
        <taxon>Gigasporaceae</taxon>
        <taxon>Gigaspora</taxon>
    </lineage>
</organism>
<dbReference type="Proteomes" id="UP000789901">
    <property type="component" value="Unassembled WGS sequence"/>
</dbReference>